<protein>
    <submittedName>
        <fullName evidence="2">MULE transposase domain</fullName>
    </submittedName>
</protein>
<dbReference type="EMBL" id="JASPKY010000438">
    <property type="protein sequence ID" value="KAK9700383.1"/>
    <property type="molecule type" value="Genomic_DNA"/>
</dbReference>
<dbReference type="PANTHER" id="PTHR47331">
    <property type="entry name" value="PHD-TYPE DOMAIN-CONTAINING PROTEIN"/>
    <property type="match status" value="1"/>
</dbReference>
<dbReference type="Pfam" id="PF05380">
    <property type="entry name" value="Peptidase_A17"/>
    <property type="match status" value="1"/>
</dbReference>
<dbReference type="Proteomes" id="UP001458880">
    <property type="component" value="Unassembled WGS sequence"/>
</dbReference>
<dbReference type="InterPro" id="IPR018289">
    <property type="entry name" value="MULE_transposase_dom"/>
</dbReference>
<proteinExistence type="predicted"/>
<dbReference type="InterPro" id="IPR008042">
    <property type="entry name" value="Retrotrans_Pao"/>
</dbReference>
<accession>A0AAW1JBG6</accession>
<dbReference type="Pfam" id="PF10551">
    <property type="entry name" value="MULE"/>
    <property type="match status" value="1"/>
</dbReference>
<dbReference type="AlphaFoldDB" id="A0AAW1JBG6"/>
<evidence type="ECO:0000313" key="2">
    <source>
        <dbReference type="EMBL" id="KAK9700383.1"/>
    </source>
</evidence>
<comment type="caution">
    <text evidence="2">The sequence shown here is derived from an EMBL/GenBank/DDBJ whole genome shotgun (WGS) entry which is preliminary data.</text>
</comment>
<feature type="domain" description="MULE transposase" evidence="1">
    <location>
        <begin position="767"/>
        <end position="848"/>
    </location>
</feature>
<gene>
    <name evidence="2" type="ORF">QE152_g31268</name>
</gene>
<sequence>MLVEWTKECQRKGFPRRKDSSVTVMFAFNAAGSSTPPLIVYPLKRVKKEIINSLPEGWSIGMSDISLYPNSTRIIQPCDVSTFKPIKDGWKKGIIEWRRNNPTELITKEQFAPILKCVLDKVIKPEVITNGFRACGIFPWNPNNIDFTKCLGRSIAAKYRQVLGDQPDQLLQRILWRFNPSEEIRTYELNTVTYSTASASFLATRVLKQLAIEKAQEFPIGSKFTQRDFYVDALLTGADTISDLEVIFREENELLKRGGFELRKWACSDAKILTKWLPNASEPTVLNLDKDSTVKTLGLQWNSANDSLQYAIPQISGKGRSTKRSILSQIAKIFDSVGLIGPVIKPKILMQTLWQMKVSWDEILPLSIHTEWINYQNSLSQLNSITISRNVVLHKNKIELHGFSDASKTAYGACIYVQTISKGEEITSALLCSKSRVAPLKPTTIPRLELCAALLLARLMNKVKQSLGMRPNRIQYWTASTIVLAWINSTSKQLKTFVANRVGEIQETTEASSWHHIPTQENPADLLSRGTIPQELTSSTLWWQGPARLLQHDDEWPQTTCTFQDIELPERRKIVIVSNVVQHNVDLFHKFSTFIKLQRVLSFVRRFIHNALCQMRKTAQDVLTGPLSTNELYNATKGPGDHNHGGDAANLVIAKFMDRLRDSARTTQDTPQYLVSSLSSSISNGSVGQLPQLSSIKRTIRNVRNAHDAAPALPQTRQDLVIPEVYKQTLSGENFLQFDSGHLEWESRMPIFATQRSLNALERSEHWYMDGTFKPVSQIFAQLYTIHGLKDNLSIPLVYVLLPDKTEGSYSRMLQKIKDLCPTATPSTIMIDFERATANAVSTTFPEALRISAPPLPHQQL</sequence>
<keyword evidence="3" id="KW-1185">Reference proteome</keyword>
<name>A0AAW1JBG6_POPJA</name>
<organism evidence="2 3">
    <name type="scientific">Popillia japonica</name>
    <name type="common">Japanese beetle</name>
    <dbReference type="NCBI Taxonomy" id="7064"/>
    <lineage>
        <taxon>Eukaryota</taxon>
        <taxon>Metazoa</taxon>
        <taxon>Ecdysozoa</taxon>
        <taxon>Arthropoda</taxon>
        <taxon>Hexapoda</taxon>
        <taxon>Insecta</taxon>
        <taxon>Pterygota</taxon>
        <taxon>Neoptera</taxon>
        <taxon>Endopterygota</taxon>
        <taxon>Coleoptera</taxon>
        <taxon>Polyphaga</taxon>
        <taxon>Scarabaeiformia</taxon>
        <taxon>Scarabaeidae</taxon>
        <taxon>Rutelinae</taxon>
        <taxon>Popillia</taxon>
    </lineage>
</organism>
<evidence type="ECO:0000259" key="1">
    <source>
        <dbReference type="Pfam" id="PF10551"/>
    </source>
</evidence>
<evidence type="ECO:0000313" key="3">
    <source>
        <dbReference type="Proteomes" id="UP001458880"/>
    </source>
</evidence>
<reference evidence="2 3" key="1">
    <citation type="journal article" date="2024" name="BMC Genomics">
        <title>De novo assembly and annotation of Popillia japonica's genome with initial clues to its potential as an invasive pest.</title>
        <authorList>
            <person name="Cucini C."/>
            <person name="Boschi S."/>
            <person name="Funari R."/>
            <person name="Cardaioli E."/>
            <person name="Iannotti N."/>
            <person name="Marturano G."/>
            <person name="Paoli F."/>
            <person name="Bruttini M."/>
            <person name="Carapelli A."/>
            <person name="Frati F."/>
            <person name="Nardi F."/>
        </authorList>
    </citation>
    <scope>NUCLEOTIDE SEQUENCE [LARGE SCALE GENOMIC DNA]</scope>
    <source>
        <strain evidence="2">DMR45628</strain>
    </source>
</reference>